<reference evidence="5" key="1">
    <citation type="journal article" date="2014" name="PLoS ONE">
        <title>Transcriptome-Based Identification of ABC Transporters in the Western Tarnished Plant Bug Lygus hesperus.</title>
        <authorList>
            <person name="Hull J.J."/>
            <person name="Chaney K."/>
            <person name="Geib S.M."/>
            <person name="Fabrick J.A."/>
            <person name="Brent C.S."/>
            <person name="Walsh D."/>
            <person name="Lavine L.C."/>
        </authorList>
    </citation>
    <scope>NUCLEOTIDE SEQUENCE</scope>
</reference>
<dbReference type="GO" id="GO:0004197">
    <property type="term" value="F:cysteine-type endopeptidase activity"/>
    <property type="evidence" value="ECO:0007669"/>
    <property type="project" value="TreeGrafter"/>
</dbReference>
<dbReference type="PIRSF" id="PIRSF019663">
    <property type="entry name" value="Legumain"/>
    <property type="match status" value="1"/>
</dbReference>
<dbReference type="InterPro" id="IPR046427">
    <property type="entry name" value="Legumain_prodom_sf"/>
</dbReference>
<reference evidence="6" key="3">
    <citation type="submission" date="2014-09" db="EMBL/GenBank/DDBJ databases">
        <authorList>
            <person name="Magalhaes I.L.F."/>
            <person name="Oliveira U."/>
            <person name="Santos F.R."/>
            <person name="Vidigal T.H.D.A."/>
            <person name="Brescovit A.D."/>
            <person name="Santos A.J."/>
        </authorList>
    </citation>
    <scope>NUCLEOTIDE SEQUENCE</scope>
</reference>
<organism evidence="5">
    <name type="scientific">Lygus hesperus</name>
    <name type="common">Western plant bug</name>
    <dbReference type="NCBI Taxonomy" id="30085"/>
    <lineage>
        <taxon>Eukaryota</taxon>
        <taxon>Metazoa</taxon>
        <taxon>Ecdysozoa</taxon>
        <taxon>Arthropoda</taxon>
        <taxon>Hexapoda</taxon>
        <taxon>Insecta</taxon>
        <taxon>Pterygota</taxon>
        <taxon>Neoptera</taxon>
        <taxon>Paraneoptera</taxon>
        <taxon>Hemiptera</taxon>
        <taxon>Heteroptera</taxon>
        <taxon>Panheteroptera</taxon>
        <taxon>Cimicomorpha</taxon>
        <taxon>Miridae</taxon>
        <taxon>Mirini</taxon>
        <taxon>Lygus</taxon>
    </lineage>
</organism>
<evidence type="ECO:0000256" key="1">
    <source>
        <dbReference type="ARBA" id="ARBA00009941"/>
    </source>
</evidence>
<dbReference type="GO" id="GO:0005773">
    <property type="term" value="C:vacuole"/>
    <property type="evidence" value="ECO:0007669"/>
    <property type="project" value="GOC"/>
</dbReference>
<keyword evidence="3" id="KW-0732">Signal</keyword>
<name>A0A0A9W5L6_LYGHE</name>
<dbReference type="EMBL" id="GBHO01039867">
    <property type="protein sequence ID" value="JAG03737.1"/>
    <property type="molecule type" value="Transcribed_RNA"/>
</dbReference>
<feature type="chain" id="PRO_5015033612" evidence="3">
    <location>
        <begin position="21"/>
        <end position="449"/>
    </location>
</feature>
<dbReference type="PRINTS" id="PR00776">
    <property type="entry name" value="HEMOGLOBNASE"/>
</dbReference>
<feature type="domain" description="Legumain prodomain" evidence="4">
    <location>
        <begin position="341"/>
        <end position="437"/>
    </location>
</feature>
<protein>
    <submittedName>
        <fullName evidence="5">Legumain</fullName>
    </submittedName>
</protein>
<dbReference type="Pfam" id="PF20985">
    <property type="entry name" value="Legum_prodom"/>
    <property type="match status" value="1"/>
</dbReference>
<dbReference type="InterPro" id="IPR001096">
    <property type="entry name" value="Peptidase_C13"/>
</dbReference>
<evidence type="ECO:0000313" key="5">
    <source>
        <dbReference type="EMBL" id="JAG03737.1"/>
    </source>
</evidence>
<dbReference type="Gene3D" id="3.40.50.1460">
    <property type="match status" value="1"/>
</dbReference>
<accession>A0A0A9W5L6</accession>
<feature type="active site" description="Nucleophile" evidence="2">
    <location>
        <position position="194"/>
    </location>
</feature>
<dbReference type="AlphaFoldDB" id="A0A0A9W5L6"/>
<dbReference type="EMBL" id="GBRD01011785">
    <property type="protein sequence ID" value="JAG54039.1"/>
    <property type="molecule type" value="Transcribed_RNA"/>
</dbReference>
<comment type="similarity">
    <text evidence="1">Belongs to the peptidase C13 family.</text>
</comment>
<sequence length="449" mass="50850">MWWPISVLASLLAVIVAANAKVQLPFLELGTDYWAFLVCGSRNYTNYRHQADVAHGYHTMLNLGVRPDRIITMMFDDVALSKENPRPGVLINSPNGPDVYKGVIVDYKGWDVTPENFLKVLSGNKTAMKGIGSGRVIESDSNSTVFVYFVDHGGPGVLFFPDYVPLGADDLHNTLANMYRKKQYKNMILFIEACFVGSLFEEIIEEHTNILVFSATARDEGSWPWYCDGVNVTSCKGDEFSIKLWEYMDSVNPGEYKTLNEMYQRVRTGISHSHLNLYGDLSLGAFSFIPNKLGKKQVKTGSRTLETTQQKSVKPTDTQIFYLEQTIAQSKNLQTRLNAQKELDNLLSGRTRFDEMMAHLVTVATADAPQLREKVNNVHLPLNLDIFPCYRELYESFRKYCFSIQDDYVLSQMYKLANICVLHINTAKLLREMPRICKPYGQLGSTTAS</sequence>
<dbReference type="Gene3D" id="1.10.132.130">
    <property type="match status" value="1"/>
</dbReference>
<dbReference type="GO" id="GO:0006624">
    <property type="term" value="P:vacuolar protein processing"/>
    <property type="evidence" value="ECO:0007669"/>
    <property type="project" value="TreeGrafter"/>
</dbReference>
<dbReference type="PANTHER" id="PTHR12000">
    <property type="entry name" value="HEMOGLOBINASE FAMILY MEMBER"/>
    <property type="match status" value="1"/>
</dbReference>
<evidence type="ECO:0000256" key="3">
    <source>
        <dbReference type="SAM" id="SignalP"/>
    </source>
</evidence>
<evidence type="ECO:0000256" key="2">
    <source>
        <dbReference type="PIRSR" id="PIRSR019663-1"/>
    </source>
</evidence>
<dbReference type="Pfam" id="PF01650">
    <property type="entry name" value="Peptidase_C13"/>
    <property type="match status" value="1"/>
</dbReference>
<proteinExistence type="inferred from homology"/>
<evidence type="ECO:0000313" key="6">
    <source>
        <dbReference type="EMBL" id="JAG54039.1"/>
    </source>
</evidence>
<evidence type="ECO:0000259" key="4">
    <source>
        <dbReference type="Pfam" id="PF20985"/>
    </source>
</evidence>
<dbReference type="GO" id="GO:0051603">
    <property type="term" value="P:proteolysis involved in protein catabolic process"/>
    <property type="evidence" value="ECO:0007669"/>
    <property type="project" value="TreeGrafter"/>
</dbReference>
<feature type="active site" evidence="2">
    <location>
        <position position="152"/>
    </location>
</feature>
<dbReference type="PANTHER" id="PTHR12000:SF42">
    <property type="entry name" value="LEGUMAIN"/>
    <property type="match status" value="1"/>
</dbReference>
<gene>
    <name evidence="5" type="primary">LGMN_8</name>
    <name evidence="5" type="ORF">CM83_23774</name>
</gene>
<reference evidence="5" key="2">
    <citation type="submission" date="2014-07" db="EMBL/GenBank/DDBJ databases">
        <authorList>
            <person name="Hull J."/>
        </authorList>
    </citation>
    <scope>NUCLEOTIDE SEQUENCE</scope>
</reference>
<dbReference type="CDD" id="cd21115">
    <property type="entry name" value="legumain_C"/>
    <property type="match status" value="1"/>
</dbReference>
<feature type="signal peptide" evidence="3">
    <location>
        <begin position="1"/>
        <end position="20"/>
    </location>
</feature>
<dbReference type="InterPro" id="IPR048501">
    <property type="entry name" value="Legum_prodom"/>
</dbReference>